<dbReference type="Gene3D" id="3.20.20.80">
    <property type="entry name" value="Glycosidases"/>
    <property type="match status" value="1"/>
</dbReference>
<evidence type="ECO:0000259" key="1">
    <source>
        <dbReference type="Pfam" id="PF13204"/>
    </source>
</evidence>
<dbReference type="InterPro" id="IPR013783">
    <property type="entry name" value="Ig-like_fold"/>
</dbReference>
<dbReference type="Pfam" id="PF18310">
    <property type="entry name" value="DUF5605"/>
    <property type="match status" value="1"/>
</dbReference>
<dbReference type="PANTHER" id="PTHR37836:SF2">
    <property type="entry name" value="DUF4038 DOMAIN-CONTAINING PROTEIN"/>
    <property type="match status" value="1"/>
</dbReference>
<dbReference type="Proteomes" id="UP000261166">
    <property type="component" value="Unassembled WGS sequence"/>
</dbReference>
<name>A0A3E3I9R0_9FIRM</name>
<evidence type="ECO:0000313" key="5">
    <source>
        <dbReference type="Proteomes" id="UP000261166"/>
    </source>
</evidence>
<dbReference type="PANTHER" id="PTHR37836">
    <property type="entry name" value="LMO1036 PROTEIN"/>
    <property type="match status" value="1"/>
</dbReference>
<dbReference type="InterPro" id="IPR041239">
    <property type="entry name" value="DUF5605"/>
</dbReference>
<dbReference type="InterPro" id="IPR017853">
    <property type="entry name" value="GH"/>
</dbReference>
<dbReference type="Gene3D" id="2.60.40.3950">
    <property type="match status" value="1"/>
</dbReference>
<evidence type="ECO:0000313" key="4">
    <source>
        <dbReference type="EMBL" id="RGE63809.1"/>
    </source>
</evidence>
<evidence type="ECO:0000259" key="3">
    <source>
        <dbReference type="Pfam" id="PF18310"/>
    </source>
</evidence>
<sequence length="537" mass="62774">MMYLYLLNTRRNKMQQYEIFQLKLFGEEPADNYVDVNLKAYFSQNGKTVCVKGFYTGEGRYCIRYLPLETGICNWQIETSIKFIEAEMNGSSYVEPAVARNHGPVRTIQEHFQYDDGSVYLPFGTTVYALLHQDKALVDQTMETLKKAPFNKVRMCIFPKFFDFNRNEPEVYPFERSEGGKWNVRKPDFTFWNILDKRLEQLGEYGIEADLILLHPYDCWGFMHLTPEEYKVYFDYVLRRLSAYPNIWWSLANEYDQFDSLKQEDWENFAAYIGKNDLYHHLLSNHNFVHPWDFSNPYTTHCCLQSADSVKIPVLLKRYGKPVIYDEMGYEGNIPYSWGNISAFEMVNRFWKTFCMGGYASHGETYMEKMDDDQILWWSKGGILKGESVLRIAFMRKIFESMPQAPDLYHPESGIPFETQDELKSLVAEGAKGIADNLVFKCMAKMQEDEFEYMKEFFTQPILHCGDKVWLTYLGDACTIYTVMELPETKEFTVEVIDVWEMTRTIVNTKAKGRTEIILPGKPGIAVMAKANDICED</sequence>
<feature type="domain" description="DUF5605" evidence="3">
    <location>
        <begin position="460"/>
        <end position="527"/>
    </location>
</feature>
<feature type="domain" description="Apiosidase-like catalytic" evidence="1">
    <location>
        <begin position="110"/>
        <end position="366"/>
    </location>
</feature>
<feature type="domain" description="DUF5060" evidence="2">
    <location>
        <begin position="14"/>
        <end position="78"/>
    </location>
</feature>
<proteinExistence type="predicted"/>
<dbReference type="InterPro" id="IPR032260">
    <property type="entry name" value="DUF5060"/>
</dbReference>
<organism evidence="4 5">
    <name type="scientific">Eisenbergiella massiliensis</name>
    <dbReference type="NCBI Taxonomy" id="1720294"/>
    <lineage>
        <taxon>Bacteria</taxon>
        <taxon>Bacillati</taxon>
        <taxon>Bacillota</taxon>
        <taxon>Clostridia</taxon>
        <taxon>Lachnospirales</taxon>
        <taxon>Lachnospiraceae</taxon>
        <taxon>Eisenbergiella</taxon>
    </lineage>
</organism>
<gene>
    <name evidence="4" type="ORF">DWY69_28055</name>
</gene>
<dbReference type="OrthoDB" id="127163at2"/>
<dbReference type="Pfam" id="PF13204">
    <property type="entry name" value="Apiosidase"/>
    <property type="match status" value="1"/>
</dbReference>
<dbReference type="SUPFAM" id="SSF51445">
    <property type="entry name" value="(Trans)glycosidases"/>
    <property type="match status" value="1"/>
</dbReference>
<dbReference type="AlphaFoldDB" id="A0A3E3I9R0"/>
<comment type="caution">
    <text evidence="4">The sequence shown here is derived from an EMBL/GenBank/DDBJ whole genome shotgun (WGS) entry which is preliminary data.</text>
</comment>
<dbReference type="Gene3D" id="2.60.40.10">
    <property type="entry name" value="Immunoglobulins"/>
    <property type="match status" value="1"/>
</dbReference>
<reference evidence="4 5" key="1">
    <citation type="submission" date="2018-08" db="EMBL/GenBank/DDBJ databases">
        <title>A genome reference for cultivated species of the human gut microbiota.</title>
        <authorList>
            <person name="Zou Y."/>
            <person name="Xue W."/>
            <person name="Luo G."/>
        </authorList>
    </citation>
    <scope>NUCLEOTIDE SEQUENCE [LARGE SCALE GENOMIC DNA]</scope>
    <source>
        <strain evidence="4 5">AF26-4BH</strain>
    </source>
</reference>
<accession>A0A3E3I9R0</accession>
<dbReference type="EMBL" id="QVLU01000043">
    <property type="protein sequence ID" value="RGE63809.1"/>
    <property type="molecule type" value="Genomic_DNA"/>
</dbReference>
<dbReference type="Pfam" id="PF16586">
    <property type="entry name" value="DUF5060"/>
    <property type="match status" value="1"/>
</dbReference>
<dbReference type="InterPro" id="IPR025277">
    <property type="entry name" value="Apiosidase-like_cat_dom"/>
</dbReference>
<evidence type="ECO:0000259" key="2">
    <source>
        <dbReference type="Pfam" id="PF16586"/>
    </source>
</evidence>
<protein>
    <submittedName>
        <fullName evidence="4">DUF4038 domain-containing protein</fullName>
    </submittedName>
</protein>